<accession>A0A1G1XVP6</accession>
<reference evidence="1 2" key="1">
    <citation type="journal article" date="2016" name="Nat. Commun.">
        <title>Thousands of microbial genomes shed light on interconnected biogeochemical processes in an aquifer system.</title>
        <authorList>
            <person name="Anantharaman K."/>
            <person name="Brown C.T."/>
            <person name="Hug L.A."/>
            <person name="Sharon I."/>
            <person name="Castelle C.J."/>
            <person name="Probst A.J."/>
            <person name="Thomas B.C."/>
            <person name="Singh A."/>
            <person name="Wilkins M.J."/>
            <person name="Karaoz U."/>
            <person name="Brodie E.L."/>
            <person name="Williams K.H."/>
            <person name="Hubbard S.S."/>
            <person name="Banfield J.F."/>
        </authorList>
    </citation>
    <scope>NUCLEOTIDE SEQUENCE [LARGE SCALE GENOMIC DNA]</scope>
</reference>
<organism evidence="1 2">
    <name type="scientific">Candidatus Buchananbacteria bacterium RIFCSPHIGHO2_01_FULL_39_14</name>
    <dbReference type="NCBI Taxonomy" id="1797532"/>
    <lineage>
        <taxon>Bacteria</taxon>
        <taxon>Candidatus Buchananiibacteriota</taxon>
    </lineage>
</organism>
<dbReference type="AlphaFoldDB" id="A0A1G1XVP6"/>
<proteinExistence type="predicted"/>
<evidence type="ECO:0000313" key="1">
    <source>
        <dbReference type="EMBL" id="OGY44072.1"/>
    </source>
</evidence>
<comment type="caution">
    <text evidence="1">The sequence shown here is derived from an EMBL/GenBank/DDBJ whole genome shotgun (WGS) entry which is preliminary data.</text>
</comment>
<evidence type="ECO:0008006" key="3">
    <source>
        <dbReference type="Google" id="ProtNLM"/>
    </source>
</evidence>
<protein>
    <recommendedName>
        <fullName evidence="3">HEPN domain-containing protein</fullName>
    </recommendedName>
</protein>
<dbReference type="EMBL" id="MHIB01000024">
    <property type="protein sequence ID" value="OGY44072.1"/>
    <property type="molecule type" value="Genomic_DNA"/>
</dbReference>
<gene>
    <name evidence="1" type="ORF">A2729_00015</name>
</gene>
<sequence length="66" mass="7867">MIEDYELASSEALIISDNFLQNYDFEREKRSIFQYETTEEIKINKAKTSLDRAELFSKEIEKLLLD</sequence>
<evidence type="ECO:0000313" key="2">
    <source>
        <dbReference type="Proteomes" id="UP000178930"/>
    </source>
</evidence>
<name>A0A1G1XVP6_9BACT</name>
<dbReference type="STRING" id="1797532.A2729_00015"/>
<dbReference type="Gene3D" id="1.20.120.330">
    <property type="entry name" value="Nucleotidyltransferases domain 2"/>
    <property type="match status" value="1"/>
</dbReference>
<dbReference type="Proteomes" id="UP000178930">
    <property type="component" value="Unassembled WGS sequence"/>
</dbReference>